<comment type="similarity">
    <text evidence="1">Belongs to the prefoldin subunit beta family.</text>
</comment>
<dbReference type="Proteomes" id="UP000029120">
    <property type="component" value="Chromosome 4"/>
</dbReference>
<dbReference type="AlphaFoldDB" id="A0A087H1N1"/>
<organism evidence="3 4">
    <name type="scientific">Arabis alpina</name>
    <name type="common">Alpine rock-cress</name>
    <dbReference type="NCBI Taxonomy" id="50452"/>
    <lineage>
        <taxon>Eukaryota</taxon>
        <taxon>Viridiplantae</taxon>
        <taxon>Streptophyta</taxon>
        <taxon>Embryophyta</taxon>
        <taxon>Tracheophyta</taxon>
        <taxon>Spermatophyta</taxon>
        <taxon>Magnoliopsida</taxon>
        <taxon>eudicotyledons</taxon>
        <taxon>Gunneridae</taxon>
        <taxon>Pentapetalae</taxon>
        <taxon>rosids</taxon>
        <taxon>malvids</taxon>
        <taxon>Brassicales</taxon>
        <taxon>Brassicaceae</taxon>
        <taxon>Arabideae</taxon>
        <taxon>Arabis</taxon>
    </lineage>
</organism>
<dbReference type="GO" id="GO:0051082">
    <property type="term" value="F:unfolded protein binding"/>
    <property type="evidence" value="ECO:0007669"/>
    <property type="project" value="InterPro"/>
</dbReference>
<name>A0A087H1N1_ARAAL</name>
<gene>
    <name evidence="3" type="ordered locus">AALP_Aa4g068900</name>
</gene>
<evidence type="ECO:0000256" key="1">
    <source>
        <dbReference type="ARBA" id="ARBA00008045"/>
    </source>
</evidence>
<feature type="non-terminal residue" evidence="3">
    <location>
        <position position="1"/>
    </location>
</feature>
<evidence type="ECO:0000313" key="3">
    <source>
        <dbReference type="EMBL" id="KFK36033.1"/>
    </source>
</evidence>
<evidence type="ECO:0000313" key="4">
    <source>
        <dbReference type="Proteomes" id="UP000029120"/>
    </source>
</evidence>
<dbReference type="GO" id="GO:0009409">
    <property type="term" value="P:response to cold"/>
    <property type="evidence" value="ECO:0007669"/>
    <property type="project" value="UniProtKB-ARBA"/>
</dbReference>
<dbReference type="EMBL" id="CM002872">
    <property type="protein sequence ID" value="KFK36033.1"/>
    <property type="molecule type" value="Genomic_DNA"/>
</dbReference>
<accession>A0A087H1N1</accession>
<dbReference type="InterPro" id="IPR009053">
    <property type="entry name" value="Prefoldin"/>
</dbReference>
<sequence length="71" mass="8148">SSSSTREFQLEKEIKRHEVSLDELSNLSSSRRVYQQNGNLFFLTTSEKAKTNAQKQLDLSKSELVKIQSQT</sequence>
<dbReference type="GO" id="GO:0016272">
    <property type="term" value="C:prefoldin complex"/>
    <property type="evidence" value="ECO:0007669"/>
    <property type="project" value="InterPro"/>
</dbReference>
<dbReference type="SUPFAM" id="SSF46579">
    <property type="entry name" value="Prefoldin"/>
    <property type="match status" value="1"/>
</dbReference>
<dbReference type="Pfam" id="PF01920">
    <property type="entry name" value="Prefoldin_2"/>
    <property type="match status" value="1"/>
</dbReference>
<dbReference type="OrthoDB" id="1894836at2759"/>
<evidence type="ECO:0000256" key="2">
    <source>
        <dbReference type="SAM" id="Coils"/>
    </source>
</evidence>
<reference evidence="4" key="1">
    <citation type="journal article" date="2015" name="Nat. Plants">
        <title>Genome expansion of Arabis alpina linked with retrotransposition and reduced symmetric DNA methylation.</title>
        <authorList>
            <person name="Willing E.M."/>
            <person name="Rawat V."/>
            <person name="Mandakova T."/>
            <person name="Maumus F."/>
            <person name="James G.V."/>
            <person name="Nordstroem K.J."/>
            <person name="Becker C."/>
            <person name="Warthmann N."/>
            <person name="Chica C."/>
            <person name="Szarzynska B."/>
            <person name="Zytnicki M."/>
            <person name="Albani M.C."/>
            <person name="Kiefer C."/>
            <person name="Bergonzi S."/>
            <person name="Castaings L."/>
            <person name="Mateos J.L."/>
            <person name="Berns M.C."/>
            <person name="Bujdoso N."/>
            <person name="Piofczyk T."/>
            <person name="de Lorenzo L."/>
            <person name="Barrero-Sicilia C."/>
            <person name="Mateos I."/>
            <person name="Piednoel M."/>
            <person name="Hagmann J."/>
            <person name="Chen-Min-Tao R."/>
            <person name="Iglesias-Fernandez R."/>
            <person name="Schuster S.C."/>
            <person name="Alonso-Blanco C."/>
            <person name="Roudier F."/>
            <person name="Carbonero P."/>
            <person name="Paz-Ares J."/>
            <person name="Davis S.J."/>
            <person name="Pecinka A."/>
            <person name="Quesneville H."/>
            <person name="Colot V."/>
            <person name="Lysak M.A."/>
            <person name="Weigel D."/>
            <person name="Coupland G."/>
            <person name="Schneeberger K."/>
        </authorList>
    </citation>
    <scope>NUCLEOTIDE SEQUENCE [LARGE SCALE GENOMIC DNA]</scope>
    <source>
        <strain evidence="4">cv. Pajares</strain>
    </source>
</reference>
<keyword evidence="4" id="KW-1185">Reference proteome</keyword>
<protein>
    <submittedName>
        <fullName evidence="3">Uncharacterized protein</fullName>
    </submittedName>
</protein>
<dbReference type="OMA" id="NGNIFFC"/>
<dbReference type="InterPro" id="IPR002777">
    <property type="entry name" value="PFD_beta-like"/>
</dbReference>
<dbReference type="GO" id="GO:0006457">
    <property type="term" value="P:protein folding"/>
    <property type="evidence" value="ECO:0007669"/>
    <property type="project" value="InterPro"/>
</dbReference>
<feature type="coiled-coil region" evidence="2">
    <location>
        <begin position="7"/>
        <end position="70"/>
    </location>
</feature>
<keyword evidence="2" id="KW-0175">Coiled coil</keyword>
<dbReference type="Gene3D" id="1.10.287.370">
    <property type="match status" value="1"/>
</dbReference>
<proteinExistence type="inferred from homology"/>
<dbReference type="Gramene" id="KFK36033">
    <property type="protein sequence ID" value="KFK36033"/>
    <property type="gene ID" value="AALP_AA4G068900"/>
</dbReference>